<sequence>MHRRLLCAAAAIGAALTLVAAPADAATAAVPGGATVRTRAADPISDDEVRAILARMDATGTLSAEDRAALATRPEVADQVFVPSDAEVVDETAPAPAPVPGKTSCTYADRYISYPSTTHLNHVKWAVRVDWCYNGKTVSNIRHYDYLKDNGGGLADYQGLLQNQLTFPGSVHYEATLVKQAKIALCVVKYGCYHTYYPLERFTLGNNGSYRLQQQK</sequence>
<reference evidence="3" key="1">
    <citation type="submission" date="2016-11" db="EMBL/GenBank/DDBJ databases">
        <authorList>
            <person name="Varghese N."/>
            <person name="Submissions S."/>
        </authorList>
    </citation>
    <scope>NUCLEOTIDE SEQUENCE [LARGE SCALE GENOMIC DNA]</scope>
    <source>
        <strain evidence="3">DSM 44671</strain>
    </source>
</reference>
<feature type="signal peptide" evidence="1">
    <location>
        <begin position="1"/>
        <end position="25"/>
    </location>
</feature>
<accession>A0A1K1R5X0</accession>
<evidence type="ECO:0000256" key="1">
    <source>
        <dbReference type="SAM" id="SignalP"/>
    </source>
</evidence>
<evidence type="ECO:0000313" key="3">
    <source>
        <dbReference type="Proteomes" id="UP000182740"/>
    </source>
</evidence>
<protein>
    <submittedName>
        <fullName evidence="2">Uncharacterized protein</fullName>
    </submittedName>
</protein>
<dbReference type="RefSeq" id="WP_072476629.1">
    <property type="nucleotide sequence ID" value="NZ_FPJG01000006.1"/>
</dbReference>
<dbReference type="OrthoDB" id="4241903at2"/>
<dbReference type="AlphaFoldDB" id="A0A1K1R5X0"/>
<keyword evidence="3" id="KW-1185">Reference proteome</keyword>
<dbReference type="EMBL" id="FPJG01000006">
    <property type="protein sequence ID" value="SFW67488.1"/>
    <property type="molecule type" value="Genomic_DNA"/>
</dbReference>
<keyword evidence="1" id="KW-0732">Signal</keyword>
<proteinExistence type="predicted"/>
<dbReference type="Proteomes" id="UP000182740">
    <property type="component" value="Unassembled WGS sequence"/>
</dbReference>
<organism evidence="2 3">
    <name type="scientific">Amycolatopsis australiensis</name>
    <dbReference type="NCBI Taxonomy" id="546364"/>
    <lineage>
        <taxon>Bacteria</taxon>
        <taxon>Bacillati</taxon>
        <taxon>Actinomycetota</taxon>
        <taxon>Actinomycetes</taxon>
        <taxon>Pseudonocardiales</taxon>
        <taxon>Pseudonocardiaceae</taxon>
        <taxon>Amycolatopsis</taxon>
    </lineage>
</organism>
<feature type="chain" id="PRO_5012882451" evidence="1">
    <location>
        <begin position="26"/>
        <end position="216"/>
    </location>
</feature>
<gene>
    <name evidence="2" type="ORF">SAMN04489730_2732</name>
</gene>
<name>A0A1K1R5X0_9PSEU</name>
<evidence type="ECO:0000313" key="2">
    <source>
        <dbReference type="EMBL" id="SFW67488.1"/>
    </source>
</evidence>